<evidence type="ECO:0000256" key="2">
    <source>
        <dbReference type="ARBA" id="ARBA00006432"/>
    </source>
</evidence>
<protein>
    <submittedName>
        <fullName evidence="9">Amino acid adenylation domain-containing protein</fullName>
    </submittedName>
</protein>
<dbReference type="NCBIfam" id="NF003417">
    <property type="entry name" value="PRK04813.1"/>
    <property type="match status" value="4"/>
</dbReference>
<dbReference type="InterPro" id="IPR020845">
    <property type="entry name" value="AMP-binding_CS"/>
</dbReference>
<dbReference type="EMBL" id="JACYTN010000013">
    <property type="protein sequence ID" value="MBD8499641.1"/>
    <property type="molecule type" value="Genomic_DNA"/>
</dbReference>
<dbReference type="CDD" id="cd05930">
    <property type="entry name" value="A_NRPS"/>
    <property type="match status" value="3"/>
</dbReference>
<dbReference type="InterPro" id="IPR009081">
    <property type="entry name" value="PP-bd_ACP"/>
</dbReference>
<dbReference type="Gene3D" id="3.30.300.30">
    <property type="match status" value="4"/>
</dbReference>
<dbReference type="InterPro" id="IPR023213">
    <property type="entry name" value="CAT-like_dom_sf"/>
</dbReference>
<name>A0ABR9B396_9BACL</name>
<keyword evidence="7" id="KW-0511">Multifunctional enzyme</keyword>
<dbReference type="InterPro" id="IPR006162">
    <property type="entry name" value="Ppantetheine_attach_site"/>
</dbReference>
<dbReference type="CDD" id="cd19531">
    <property type="entry name" value="LCL_NRPS-like"/>
    <property type="match status" value="4"/>
</dbReference>
<reference evidence="9 10" key="1">
    <citation type="submission" date="2020-09" db="EMBL/GenBank/DDBJ databases">
        <title>Paenibacillus sp. CAU 1523 isolated from sand of Haeundae Beach.</title>
        <authorList>
            <person name="Kim W."/>
        </authorList>
    </citation>
    <scope>NUCLEOTIDE SEQUENCE [LARGE SCALE GENOMIC DNA]</scope>
    <source>
        <strain evidence="9 10">CAU 1523</strain>
    </source>
</reference>
<gene>
    <name evidence="9" type="ORF">IFO66_15200</name>
</gene>
<dbReference type="InterPro" id="IPR020806">
    <property type="entry name" value="PKS_PP-bd"/>
</dbReference>
<dbReference type="SUPFAM" id="SSF52777">
    <property type="entry name" value="CoA-dependent acyltransferases"/>
    <property type="match status" value="8"/>
</dbReference>
<dbReference type="RefSeq" id="WP_192025976.1">
    <property type="nucleotide sequence ID" value="NZ_JACYTN010000013.1"/>
</dbReference>
<dbReference type="Pfam" id="PF00550">
    <property type="entry name" value="PP-binding"/>
    <property type="match status" value="4"/>
</dbReference>
<dbReference type="SMART" id="SM00823">
    <property type="entry name" value="PKS_PP"/>
    <property type="match status" value="2"/>
</dbReference>
<keyword evidence="10" id="KW-1185">Reference proteome</keyword>
<dbReference type="NCBIfam" id="TIGR01733">
    <property type="entry name" value="AA-adenyl-dom"/>
    <property type="match status" value="3"/>
</dbReference>
<dbReference type="InterPro" id="IPR000873">
    <property type="entry name" value="AMP-dep_synth/lig_dom"/>
</dbReference>
<dbReference type="Pfam" id="PF00501">
    <property type="entry name" value="AMP-binding"/>
    <property type="match status" value="4"/>
</dbReference>
<keyword evidence="4" id="KW-0597">Phosphoprotein</keyword>
<dbReference type="Gene3D" id="3.30.559.10">
    <property type="entry name" value="Chloramphenicol acetyltransferase-like domain"/>
    <property type="match status" value="4"/>
</dbReference>
<comment type="cofactor">
    <cofactor evidence="1">
        <name>pantetheine 4'-phosphate</name>
        <dbReference type="ChEBI" id="CHEBI:47942"/>
    </cofactor>
</comment>
<organism evidence="9 10">
    <name type="scientific">Paenibacillus arenosi</name>
    <dbReference type="NCBI Taxonomy" id="2774142"/>
    <lineage>
        <taxon>Bacteria</taxon>
        <taxon>Bacillati</taxon>
        <taxon>Bacillota</taxon>
        <taxon>Bacilli</taxon>
        <taxon>Bacillales</taxon>
        <taxon>Paenibacillaceae</taxon>
        <taxon>Paenibacillus</taxon>
    </lineage>
</organism>
<proteinExistence type="inferred from homology"/>
<dbReference type="InterPro" id="IPR010071">
    <property type="entry name" value="AA_adenyl_dom"/>
</dbReference>
<feature type="domain" description="Carrier" evidence="8">
    <location>
        <begin position="1601"/>
        <end position="1678"/>
    </location>
</feature>
<keyword evidence="5" id="KW-0677">Repeat</keyword>
<dbReference type="InterPro" id="IPR025110">
    <property type="entry name" value="AMP-bd_C"/>
</dbReference>
<dbReference type="Gene3D" id="2.30.38.10">
    <property type="entry name" value="Luciferase, Domain 3"/>
    <property type="match status" value="3"/>
</dbReference>
<dbReference type="PROSITE" id="PS00455">
    <property type="entry name" value="AMP_BINDING"/>
    <property type="match status" value="4"/>
</dbReference>
<evidence type="ECO:0000256" key="6">
    <source>
        <dbReference type="ARBA" id="ARBA00023194"/>
    </source>
</evidence>
<dbReference type="PANTHER" id="PTHR45527">
    <property type="entry name" value="NONRIBOSOMAL PEPTIDE SYNTHETASE"/>
    <property type="match status" value="1"/>
</dbReference>
<feature type="domain" description="Carrier" evidence="8">
    <location>
        <begin position="2655"/>
        <end position="2730"/>
    </location>
</feature>
<accession>A0ABR9B396</accession>
<dbReference type="SUPFAM" id="SSF47336">
    <property type="entry name" value="ACP-like"/>
    <property type="match status" value="4"/>
</dbReference>
<dbReference type="Gene3D" id="3.40.50.12780">
    <property type="entry name" value="N-terminal domain of ligase-like"/>
    <property type="match status" value="1"/>
</dbReference>
<comment type="similarity">
    <text evidence="2">Belongs to the ATP-dependent AMP-binding enzyme family.</text>
</comment>
<sequence>MKTLQNVLLTAAKKDKGIYVIDGKQDHFIPYEQLLQRSLSVLNHLQRRGIQPRQEVILYIDNHVQFLYAFWSCVLGNFIPVPVTASTTPEHISKLNKIAGVLGNAFLITDMDLKSLDVHGLWSSEHSADRTMFIDSNDWNGDEGVVHTAEEDEIAFIQFSSGSTGEPKGVMLTHRNLLTNIRAIMKGMHIQVGETCLNWMPFTHDMGLIGGHLTPLTAQVDQYQMPTSLFVRRPTLWLKKASEYRIEYLSSPNFGYKYVLDMCKDSDLAALDLSSVRLIFNGAEPISASLCHRFLEKLIPQGLRADVFFPVYGMAEASLAITFPKIGDGLQSVCLARNQLNKGKRVRFVTEEDSKGVIFVDEGFPVDNCRIRICGDDDQLLPERTIGHIHIQGDNVTKGYYNNPEATERVLTTDGWLRTGDLGFIHNGRLVVTGREKDILFVNGQNFYPYDIENVAETIEGIQLGRVVACGAYNTERAQDDLIIFLYAKPNMETFIPLSREVKRTIKDKMGLDVQEVIPIRRIPKTTSGKVQRYKLAANYVDGVYSEIINEIRKYTELSAEEASIDREPITETERKLLALVKAATGKKEISLMHSLREIGLNSLKAIYINAQIMEHFELEIPLGKLFELETVANVAKYIDTADTTYTDSIGPIARIEGLGPFPSLLSQRRLYVLEQLDGVGTSNHITIALKVKGQLDPQKCRLAVNSLLMKHEALRTTFQIVDQELMQFIHVPTPIEIEEIQMKGTLSESVGEWITPYHLQTYPLWRVGVTAGQKKEEHTLVFDFHHMIMDGSSVMQLLEDFFAALSGHVLKQPKVQFKDVCLWRKQQEASEAWSAHEAYWMSRFSDEIPILELPIDGQRPTVQSFHGDSIHFTVNSELTAELKHLAQATGTTLYMVLLTTYYVWLSKHTGQRDIVIGSPFANRTHPDIQQTVGMLINTLPLRINGQARNTFEELLAIVKEDVYQALEHQSYWCEQLVEKLKIHPELNRNALYDTVFIMQNMAAPMIGEEWHIELEELERKTSRLDVTLEVVEREGTLSLIWEYNTDLFDRASMGRMAVRYCNILQTLVRERSVQLDKLSIMNEQEQEWIAKFQNSGMIEPGLEQIKPFLTLFSEQARSQPDKMALQYAGEKVTYGELHRLTDQVAAALQDKGIGREVVVGIWMESGIQQVIAILGIWKAGGAYLPIDPNYPDERILYMLNDCKPALLLTDRNWSGQLSYEGEVLELQTCTVYEGLVSSLDHHEQNHLAVILYTSGTTGNPKGVMIEHGNLTAYIDAFKREFAVTSNDVVLQQASFAFDNFIEEVFPALAYGAKLVMMKKEDVLDMRILSSRLIESQMTIISCSSLLVNEINKIKLPSSLRIVISGGDVLKWEYMSNLQEQCAVYNSYGPTEATVCASYYRCYVPDEQVPIGKPISHYRIYVMDASLQPVPIGVAGELCIAGAGVARGYWGNPELTTERFQKDWFVEGERIYRTGDLVKWLPDGNLAFMGRTDQQVKIRGYRIELSEVEKAIEQLEMVSGVRVIATREGASSLYLCAYILSARPWTAAELRRELAEKVPDYMIPSYFIEIERFPMTVHGKLDRKQLPNPTLSPTSSEEMVKPEGDIERRLANIWADVLGIQLSQVSVHDDFFLSGGHSLKATILASRIDKEIEAAVTIRHIFAEPTIRQLANRIQLSRPSKLPLLVKRDRTSTVCLASAAQTRMFMLHQIDPNSTSYNISKALLIEGNLEQQKVQAAVNQLIHRHELLRTSFHFTNGEVWQHIHEGVMIAVDWMTADNDHIPSMLTSYIRPFALERPGLLRVAVYQLDTERSVLVVDMHHIVSDATTVGILLNEFKELYEGNILKTNELQYRDYAAWHHELLSSEFMSEQEAYWLEQFKILPDVLQLPTDYARPRMQSFQGATLSFTIDESVQKRLYELTNQTDTTLYMLLLSAYATLLSIYTGQSDIVIGSPVAGRSHADMEAIVGMFVNTLAIRCHPEREDSFLLLLQNVKKTVLDAIEAQQYPFERLVERVQVVRDSGRNPLFDTVFVMQNAELPTMSTKDWRASLYPIQHTNSMFDLTLECMDLHGEMQFSLEYSTDLFTSETAQRMMRHYVQVLHILVEQPHLKLAEIELLNEDEKQQVLYQFNDTVDAENLTVTLPQLFIAQAQRTPNAIAIRFEDIVLTYHELNHLTNEVAHQLREMGIRQESKVAILIDRGPEQVIALLGVLKSGGAYVPIDTAYPQERIAFMLNDSQASVLLTDNRKEIATPTNIVVADMNALLNEARCNHLLPASTTEATWPVTSTSNPSFELINTPSNLAYMIYTSGSTGQPKGVMVEHCNLSAYIHAFQRQFQLASSDVVLQQASVSFDTYVEEVFPALTCGASILLTRSEDLHQIPQLLSKLEQEQVTVISASPLLLNEINKYPVPSKLRLAISGGDVLRWSYISKLSEHCDVFNTYGPTEATVCASYHHVERGTSYESIPIGKPIANVHIYILDNEDRPVPIGIAGQLCIGGAGVTRGYWGNPELTAEKYADNPYKEGDKLYRTGDLAKWLPNGDIQYLGRIDQQVNIRGYRIELEEVENVLLKYEVIAEAAVVCHKETEDTSYLCAYFVPKGTWSIAELRRFLAIHLPDYMIPSYFIELKRLPMTTNGKLDSRALPNPKDTFVSGKEVQPARNLLDQQLMNIWKEVLGLSHISITDDFFEIGGHSLKALELVNQMEQQLNITVPVSYLFRFSRLCDISDEMSNLNWSEKESLGAFAYSSSINPIELQSSYDMSAAQQRLYVIEQLETDSTAYNMPGAFYIEGPLSLTRMMQIWSELVDRHESLRTSFDLVDGEPKMLVHESVNFSIEYIDAEVEGRQDYQLEGDGWSVEQLQRYVRPFDLSKAPLLRVKLIRLAEEEHLFFIDMHHIISDAVSIEVLFHELDQLYHGSTLPPLTIQFKDFAAWQRQAAQEGQFERQRDYWLEQLRGELPTLEFPTDYVKGAGEQLSEGHSLTFELGSVAYERLKKVAAKLGVTPYMYLLSAYCILLSKYSSQEDIIVGVPVVGRSRSELQSVVGMFVNTLALRIFPHSDKSFTTYIREVKDAVTGAFQHQDLPLEWVIDEWNAQREQRDVNYRALFTTMFSHREEESQVHFGSMPVQVMPLQNQKSKFDFAMEAVQHEDRITFELNYAVSLFREETMQRFGHHLLQVLDVIIDKPDIILADIALLSVEQSLQQLAQYNPSETSLELEPVHYWVEQQVAINPERIAVECGDEAISFAELNGRANAMAHWLRNQGIGPGSYVPVWMDRCIELVVSIFAVMKTGAAFVPMDAGWPTGRVASILEDTGAAFILTNDSLKYSEVLLQFPKVSAIAVHLEEWPLASNLGRIAGLDDTIYVIYTSGSTGKPKGVVVPHLGIANRFAWMNDYFGDTAARAVLQMTAHVFDSSVWQFFWPLTRGGKTVLPDSDKLLSADYISATIEKHQITLTDFVPSVFNVIVEQLLAGSRELTARLRTLTSVIVGGEEVAASTVYKFQSLLPDVQLTNLYGPTEASIGCIYHQVRGNEGHRIPIGKPIYNTQILLLDKHLQVAPPGVTAEIYIAGLCLGTGYLHDPVKTDAVFLPHPYPESGWNRMYRTGDLARYRKNGEIEYLGRADFQVKIRGLRVELGEIESQILQTNLVKEAIVTAADIEGQPMLCAYVVSDEQPIDTMMLKQKLSAILPSYMVPPLFVQLTEMPLAPSGKVDRKALPAPDLIQYGERVQPNTLTEQKLHKMWRSVLDFNDIGITDDFFMLGGHSLKLFALASRIRQQFGIDIALRDLFSLTTIQEQARWIDEQRIPFLEVPQLANELSLHEVAATVDAVGELECGLYIKAPASAAQQAMYIVHHLEGVGTSYNMPQVFEWSEQVDEAHFHYIVQQLVERHEALRTRFQMIDGELLQIISRSWTAETVMLEDMGDGLDGVMERFVQPFDLTMLPLFRIGLYRSEERNFVFIDMHHIISDGQSMAVLIEDFIRIYRGESLPALPVKYRHYAEWQHRMKETAKWIEDESFWLQQFDSLPDLLQLPTDYKRPSVPSFEGDAVQLMLSVPLSNQIKELSQRTDSTLYMLMLACYTILLSKYSGQEDIVVGTPVSGRAHIELESIVGMFVNTLPVRNKVTPELSFSAYVNQVKDNVLNCLEHQYYPFDNLVRRLNVERNGSSSVLFNTMLAVDTAEKTELKDLMWTTELHNWKDKTVKFDLILTARDNGDQILLDLQYANRLFSKETAYTIMDHIQLIWQQVVQDSKKPISELSLLPEEASDGQSVETNMSSQIVEAAADFDFE</sequence>
<evidence type="ECO:0000256" key="5">
    <source>
        <dbReference type="ARBA" id="ARBA00022737"/>
    </source>
</evidence>
<evidence type="ECO:0000313" key="9">
    <source>
        <dbReference type="EMBL" id="MBD8499641.1"/>
    </source>
</evidence>
<evidence type="ECO:0000259" key="8">
    <source>
        <dbReference type="PROSITE" id="PS50075"/>
    </source>
</evidence>
<comment type="caution">
    <text evidence="9">The sequence shown here is derived from an EMBL/GenBank/DDBJ whole genome shotgun (WGS) entry which is preliminary data.</text>
</comment>
<dbReference type="PANTHER" id="PTHR45527:SF1">
    <property type="entry name" value="FATTY ACID SYNTHASE"/>
    <property type="match status" value="1"/>
</dbReference>
<dbReference type="Gene3D" id="1.10.1200.10">
    <property type="entry name" value="ACP-like"/>
    <property type="match status" value="4"/>
</dbReference>
<dbReference type="Gene3D" id="3.30.559.30">
    <property type="entry name" value="Nonribosomal peptide synthetase, condensation domain"/>
    <property type="match status" value="4"/>
</dbReference>
<dbReference type="InterPro" id="IPR045851">
    <property type="entry name" value="AMP-bd_C_sf"/>
</dbReference>
<dbReference type="InterPro" id="IPR042099">
    <property type="entry name" value="ANL_N_sf"/>
</dbReference>
<evidence type="ECO:0000256" key="4">
    <source>
        <dbReference type="ARBA" id="ARBA00022553"/>
    </source>
</evidence>
<dbReference type="SUPFAM" id="SSF56801">
    <property type="entry name" value="Acetyl-CoA synthetase-like"/>
    <property type="match status" value="4"/>
</dbReference>
<dbReference type="InterPro" id="IPR001242">
    <property type="entry name" value="Condensation_dom"/>
</dbReference>
<evidence type="ECO:0000256" key="3">
    <source>
        <dbReference type="ARBA" id="ARBA00022450"/>
    </source>
</evidence>
<feature type="domain" description="Carrier" evidence="8">
    <location>
        <begin position="568"/>
        <end position="643"/>
    </location>
</feature>
<feature type="domain" description="Carrier" evidence="8">
    <location>
        <begin position="3722"/>
        <end position="3797"/>
    </location>
</feature>
<dbReference type="Gene3D" id="3.40.50.980">
    <property type="match status" value="6"/>
</dbReference>
<dbReference type="InterPro" id="IPR036736">
    <property type="entry name" value="ACP-like_sf"/>
</dbReference>
<dbReference type="Pfam" id="PF00668">
    <property type="entry name" value="Condensation"/>
    <property type="match status" value="4"/>
</dbReference>
<evidence type="ECO:0000313" key="10">
    <source>
        <dbReference type="Proteomes" id="UP000634529"/>
    </source>
</evidence>
<evidence type="ECO:0000256" key="7">
    <source>
        <dbReference type="ARBA" id="ARBA00023268"/>
    </source>
</evidence>
<dbReference type="Pfam" id="PF13193">
    <property type="entry name" value="AMP-binding_C"/>
    <property type="match status" value="1"/>
</dbReference>
<dbReference type="PROSITE" id="PS00012">
    <property type="entry name" value="PHOSPHOPANTETHEINE"/>
    <property type="match status" value="1"/>
</dbReference>
<keyword evidence="6" id="KW-0045">Antibiotic biosynthesis</keyword>
<dbReference type="Proteomes" id="UP000634529">
    <property type="component" value="Unassembled WGS sequence"/>
</dbReference>
<keyword evidence="3" id="KW-0596">Phosphopantetheine</keyword>
<dbReference type="PROSITE" id="PS50075">
    <property type="entry name" value="CARRIER"/>
    <property type="match status" value="4"/>
</dbReference>
<evidence type="ECO:0000256" key="1">
    <source>
        <dbReference type="ARBA" id="ARBA00001957"/>
    </source>
</evidence>